<evidence type="ECO:0000256" key="8">
    <source>
        <dbReference type="ARBA" id="ARBA00023026"/>
    </source>
</evidence>
<keyword evidence="7" id="KW-0902">Two-component regulatory system</keyword>
<dbReference type="CDD" id="cd00082">
    <property type="entry name" value="HisKA"/>
    <property type="match status" value="1"/>
</dbReference>
<dbReference type="Pfam" id="PF00512">
    <property type="entry name" value="HisKA"/>
    <property type="match status" value="1"/>
</dbReference>
<dbReference type="InterPro" id="IPR036097">
    <property type="entry name" value="HisK_dim/P_sf"/>
</dbReference>
<dbReference type="InterPro" id="IPR000700">
    <property type="entry name" value="PAS-assoc_C"/>
</dbReference>
<evidence type="ECO:0000256" key="1">
    <source>
        <dbReference type="ARBA" id="ARBA00000085"/>
    </source>
</evidence>
<dbReference type="PANTHER" id="PTHR43047:SF72">
    <property type="entry name" value="OSMOSENSING HISTIDINE PROTEIN KINASE SLN1"/>
    <property type="match status" value="1"/>
</dbReference>
<dbReference type="GO" id="GO:0009927">
    <property type="term" value="F:histidine phosphotransfer kinase activity"/>
    <property type="evidence" value="ECO:0007669"/>
    <property type="project" value="TreeGrafter"/>
</dbReference>
<dbReference type="InterPro" id="IPR001789">
    <property type="entry name" value="Sig_transdc_resp-reg_receiver"/>
</dbReference>
<dbReference type="InterPro" id="IPR036890">
    <property type="entry name" value="HATPase_C_sf"/>
</dbReference>
<dbReference type="EC" id="2.7.13.3" evidence="2"/>
<keyword evidence="6" id="KW-0418">Kinase</keyword>
<dbReference type="EMBL" id="JAEQNA010000001">
    <property type="protein sequence ID" value="MBL0418994.1"/>
    <property type="molecule type" value="Genomic_DNA"/>
</dbReference>
<accession>A0A936ZQT3</accession>
<keyword evidence="3 11" id="KW-0597">Phosphoprotein</keyword>
<dbReference type="NCBIfam" id="TIGR00229">
    <property type="entry name" value="sensory_box"/>
    <property type="match status" value="1"/>
</dbReference>
<dbReference type="PROSITE" id="PS50112">
    <property type="entry name" value="PAS"/>
    <property type="match status" value="1"/>
</dbReference>
<dbReference type="SMART" id="SM00065">
    <property type="entry name" value="GAF"/>
    <property type="match status" value="1"/>
</dbReference>
<dbReference type="SUPFAM" id="SSF55785">
    <property type="entry name" value="PYP-like sensor domain (PAS domain)"/>
    <property type="match status" value="1"/>
</dbReference>
<evidence type="ECO:0000259" key="13">
    <source>
        <dbReference type="PROSITE" id="PS50110"/>
    </source>
</evidence>
<dbReference type="CDD" id="cd00130">
    <property type="entry name" value="PAS"/>
    <property type="match status" value="1"/>
</dbReference>
<dbReference type="Pfam" id="PF00072">
    <property type="entry name" value="Response_reg"/>
    <property type="match status" value="1"/>
</dbReference>
<dbReference type="Pfam" id="PF02518">
    <property type="entry name" value="HATPase_c"/>
    <property type="match status" value="1"/>
</dbReference>
<sequence>MLREDSRLLKAITLNASVALFVMDPHQQCVFMNPAAEALTGYTFAEVQGRPLHDVIHHTHPDGRPYPLHECPIDRAFPERHRMQGDEVFVHKQGHFYDVAFTASPILDDDGRPIGTVIEVRDITERKRQAALVAAEAELLELLNETSSQIAAELELDKLLQRVTDAATRLTGAQFGAFFYNGQDDQGEAMVLYTLSGAPRSAFESFGHPRATPLFAPTFHGEPVVRIEDVRADPRYGKWGPHFGMPPGHLPVRSYLAVSVHSRRGDTIGGLFFGHSAPRIFTERSERLALGIAAQAATAIDNARLYAEAQRVARQRDVLLTSERAARSEAESASRLKDQFLATLSHELRTPLSAMLGWLHILRTKGVEDPAVLERGLNVIERSARTQHQLIEDLLDMSRISTGKLHLEPAVMDLREVLDAALELIEPAAAEKRLVLSLDHDGAAEPVLGDAARLKQVFWNLLSNAVKFTPDGGRIHVRVRRLPQAVQVAIEDTGVGIRPEFLPHLFERFRQADGTTSRRYGGLGLGLALVHKLVHLHGGSVEARSPGEGQGATFTVSLPLASHAADDRPERDERVAEASPLAARVLLVEDDPGTREFLERFLADAGAQVQAAPDAAAAMACITGQGPFDLVISDIGMAGLDGYGLVRWLRRQSSHAADIPAIALTAFVRSEDVDAARRAGFDEHVSKPIDPQLLLRTAMALLARRASART</sequence>
<gene>
    <name evidence="16" type="ORF">JI739_01420</name>
</gene>
<evidence type="ECO:0000256" key="6">
    <source>
        <dbReference type="ARBA" id="ARBA00022777"/>
    </source>
</evidence>
<dbReference type="InterPro" id="IPR005467">
    <property type="entry name" value="His_kinase_dom"/>
</dbReference>
<comment type="function">
    <text evidence="9">Member of the two-component regulatory system BvgS/BvgA. Phosphorylates BvgA via a four-step phosphorelay in response to environmental signals.</text>
</comment>
<dbReference type="SUPFAM" id="SSF55874">
    <property type="entry name" value="ATPase domain of HSP90 chaperone/DNA topoisomerase II/histidine kinase"/>
    <property type="match status" value="1"/>
</dbReference>
<dbReference type="PROSITE" id="PS50109">
    <property type="entry name" value="HIS_KIN"/>
    <property type="match status" value="1"/>
</dbReference>
<dbReference type="InterPro" id="IPR004358">
    <property type="entry name" value="Sig_transdc_His_kin-like_C"/>
</dbReference>
<dbReference type="PROSITE" id="PS50110">
    <property type="entry name" value="RESPONSE_REGULATORY"/>
    <property type="match status" value="1"/>
</dbReference>
<dbReference type="Gene3D" id="3.30.450.20">
    <property type="entry name" value="PAS domain"/>
    <property type="match status" value="1"/>
</dbReference>
<dbReference type="SMART" id="SM00086">
    <property type="entry name" value="PAC"/>
    <property type="match status" value="1"/>
</dbReference>
<dbReference type="PRINTS" id="PR00344">
    <property type="entry name" value="BCTRLSENSOR"/>
</dbReference>
<dbReference type="Pfam" id="PF13185">
    <property type="entry name" value="GAF_2"/>
    <property type="match status" value="1"/>
</dbReference>
<dbReference type="GO" id="GO:0005886">
    <property type="term" value="C:plasma membrane"/>
    <property type="evidence" value="ECO:0007669"/>
    <property type="project" value="TreeGrafter"/>
</dbReference>
<name>A0A936ZQT3_9BURK</name>
<evidence type="ECO:0000313" key="16">
    <source>
        <dbReference type="EMBL" id="MBL0418994.1"/>
    </source>
</evidence>
<dbReference type="PROSITE" id="PS50113">
    <property type="entry name" value="PAC"/>
    <property type="match status" value="1"/>
</dbReference>
<dbReference type="InterPro" id="IPR035965">
    <property type="entry name" value="PAS-like_dom_sf"/>
</dbReference>
<dbReference type="InterPro" id="IPR029016">
    <property type="entry name" value="GAF-like_dom_sf"/>
</dbReference>
<reference evidence="16" key="1">
    <citation type="submission" date="2021-01" db="EMBL/GenBank/DDBJ databases">
        <title>Ramlibacter sp. strain AW1 16S ribosomal RNA gene Genome sequencing and assembly.</title>
        <authorList>
            <person name="Kang M."/>
        </authorList>
    </citation>
    <scope>NUCLEOTIDE SEQUENCE</scope>
    <source>
        <strain evidence="16">AW1</strain>
    </source>
</reference>
<dbReference type="InterPro" id="IPR011006">
    <property type="entry name" value="CheY-like_superfamily"/>
</dbReference>
<keyword evidence="8" id="KW-0843">Virulence</keyword>
<evidence type="ECO:0000259" key="14">
    <source>
        <dbReference type="PROSITE" id="PS50112"/>
    </source>
</evidence>
<keyword evidence="17" id="KW-1185">Reference proteome</keyword>
<comment type="catalytic activity">
    <reaction evidence="1">
        <text>ATP + protein L-histidine = ADP + protein N-phospho-L-histidine.</text>
        <dbReference type="EC" id="2.7.13.3"/>
    </reaction>
</comment>
<protein>
    <recommendedName>
        <fullName evidence="10">Virulence sensor protein BvgS</fullName>
        <ecNumber evidence="2">2.7.13.3</ecNumber>
    </recommendedName>
</protein>
<dbReference type="InterPro" id="IPR003661">
    <property type="entry name" value="HisK_dim/P_dom"/>
</dbReference>
<evidence type="ECO:0000256" key="2">
    <source>
        <dbReference type="ARBA" id="ARBA00012438"/>
    </source>
</evidence>
<evidence type="ECO:0000256" key="10">
    <source>
        <dbReference type="ARBA" id="ARBA00070152"/>
    </source>
</evidence>
<dbReference type="GO" id="GO:0000155">
    <property type="term" value="F:phosphorelay sensor kinase activity"/>
    <property type="evidence" value="ECO:0007669"/>
    <property type="project" value="InterPro"/>
</dbReference>
<dbReference type="Gene3D" id="1.10.287.130">
    <property type="match status" value="1"/>
</dbReference>
<dbReference type="InterPro" id="IPR003594">
    <property type="entry name" value="HATPase_dom"/>
</dbReference>
<dbReference type="Gene3D" id="3.30.450.40">
    <property type="match status" value="1"/>
</dbReference>
<dbReference type="Proteomes" id="UP000613011">
    <property type="component" value="Unassembled WGS sequence"/>
</dbReference>
<evidence type="ECO:0000256" key="4">
    <source>
        <dbReference type="ARBA" id="ARBA00022679"/>
    </source>
</evidence>
<dbReference type="InterPro" id="IPR000014">
    <property type="entry name" value="PAS"/>
</dbReference>
<dbReference type="SMART" id="SM00091">
    <property type="entry name" value="PAS"/>
    <property type="match status" value="1"/>
</dbReference>
<evidence type="ECO:0000256" key="9">
    <source>
        <dbReference type="ARBA" id="ARBA00058004"/>
    </source>
</evidence>
<dbReference type="RefSeq" id="WP_354003657.1">
    <property type="nucleotide sequence ID" value="NZ_JAEQNA010000001.1"/>
</dbReference>
<dbReference type="PANTHER" id="PTHR43047">
    <property type="entry name" value="TWO-COMPONENT HISTIDINE PROTEIN KINASE"/>
    <property type="match status" value="1"/>
</dbReference>
<dbReference type="InterPro" id="IPR013656">
    <property type="entry name" value="PAS_4"/>
</dbReference>
<keyword evidence="4" id="KW-0808">Transferase</keyword>
<feature type="domain" description="Histidine kinase" evidence="12">
    <location>
        <begin position="343"/>
        <end position="562"/>
    </location>
</feature>
<keyword evidence="5" id="KW-0732">Signal</keyword>
<dbReference type="Gene3D" id="3.40.50.2300">
    <property type="match status" value="1"/>
</dbReference>
<dbReference type="Gene3D" id="3.30.565.10">
    <property type="entry name" value="Histidine kinase-like ATPase, C-terminal domain"/>
    <property type="match status" value="1"/>
</dbReference>
<comment type="caution">
    <text evidence="16">The sequence shown here is derived from an EMBL/GenBank/DDBJ whole genome shotgun (WGS) entry which is preliminary data.</text>
</comment>
<feature type="modified residue" description="4-aspartylphosphate" evidence="11">
    <location>
        <position position="634"/>
    </location>
</feature>
<evidence type="ECO:0000256" key="5">
    <source>
        <dbReference type="ARBA" id="ARBA00022729"/>
    </source>
</evidence>
<evidence type="ECO:0000256" key="3">
    <source>
        <dbReference type="ARBA" id="ARBA00022553"/>
    </source>
</evidence>
<evidence type="ECO:0000256" key="7">
    <source>
        <dbReference type="ARBA" id="ARBA00023012"/>
    </source>
</evidence>
<evidence type="ECO:0000259" key="15">
    <source>
        <dbReference type="PROSITE" id="PS50113"/>
    </source>
</evidence>
<evidence type="ECO:0000256" key="11">
    <source>
        <dbReference type="PROSITE-ProRule" id="PRU00169"/>
    </source>
</evidence>
<dbReference type="AlphaFoldDB" id="A0A936ZQT3"/>
<dbReference type="SUPFAM" id="SSF55781">
    <property type="entry name" value="GAF domain-like"/>
    <property type="match status" value="1"/>
</dbReference>
<evidence type="ECO:0000259" key="12">
    <source>
        <dbReference type="PROSITE" id="PS50109"/>
    </source>
</evidence>
<dbReference type="FunFam" id="3.30.565.10:FF:000010">
    <property type="entry name" value="Sensor histidine kinase RcsC"/>
    <property type="match status" value="1"/>
</dbReference>
<feature type="domain" description="PAS" evidence="14">
    <location>
        <begin position="4"/>
        <end position="62"/>
    </location>
</feature>
<evidence type="ECO:0000313" key="17">
    <source>
        <dbReference type="Proteomes" id="UP000613011"/>
    </source>
</evidence>
<dbReference type="SMART" id="SM00448">
    <property type="entry name" value="REC"/>
    <property type="match status" value="1"/>
</dbReference>
<feature type="domain" description="Response regulatory" evidence="13">
    <location>
        <begin position="584"/>
        <end position="702"/>
    </location>
</feature>
<dbReference type="SUPFAM" id="SSF47384">
    <property type="entry name" value="Homodimeric domain of signal transducing histidine kinase"/>
    <property type="match status" value="1"/>
</dbReference>
<dbReference type="SMART" id="SM00387">
    <property type="entry name" value="HATPase_c"/>
    <property type="match status" value="1"/>
</dbReference>
<organism evidence="16 17">
    <name type="scientific">Ramlibacter aurantiacus</name>
    <dbReference type="NCBI Taxonomy" id="2801330"/>
    <lineage>
        <taxon>Bacteria</taxon>
        <taxon>Pseudomonadati</taxon>
        <taxon>Pseudomonadota</taxon>
        <taxon>Betaproteobacteria</taxon>
        <taxon>Burkholderiales</taxon>
        <taxon>Comamonadaceae</taxon>
        <taxon>Ramlibacter</taxon>
    </lineage>
</organism>
<feature type="domain" description="PAC" evidence="15">
    <location>
        <begin position="83"/>
        <end position="135"/>
    </location>
</feature>
<dbReference type="SUPFAM" id="SSF52172">
    <property type="entry name" value="CheY-like"/>
    <property type="match status" value="1"/>
</dbReference>
<dbReference type="Pfam" id="PF08448">
    <property type="entry name" value="PAS_4"/>
    <property type="match status" value="1"/>
</dbReference>
<proteinExistence type="predicted"/>
<dbReference type="InterPro" id="IPR001610">
    <property type="entry name" value="PAC"/>
</dbReference>
<dbReference type="InterPro" id="IPR003018">
    <property type="entry name" value="GAF"/>
</dbReference>
<dbReference type="SMART" id="SM00388">
    <property type="entry name" value="HisKA"/>
    <property type="match status" value="1"/>
</dbReference>